<accession>A0AAE1SUJ6</accession>
<reference evidence="2" key="1">
    <citation type="submission" date="2023-12" db="EMBL/GenBank/DDBJ databases">
        <title>Genome assembly of Anisodus tanguticus.</title>
        <authorList>
            <person name="Wang Y.-J."/>
        </authorList>
    </citation>
    <scope>NUCLEOTIDE SEQUENCE</scope>
    <source>
        <strain evidence="2">KB-2021</strain>
        <tissue evidence="2">Leaf</tissue>
    </source>
</reference>
<comment type="caution">
    <text evidence="2">The sequence shown here is derived from an EMBL/GenBank/DDBJ whole genome shotgun (WGS) entry which is preliminary data.</text>
</comment>
<evidence type="ECO:0000313" key="3">
    <source>
        <dbReference type="Proteomes" id="UP001291623"/>
    </source>
</evidence>
<evidence type="ECO:0000313" key="2">
    <source>
        <dbReference type="EMBL" id="KAK4376081.1"/>
    </source>
</evidence>
<keyword evidence="3" id="KW-1185">Reference proteome</keyword>
<dbReference type="EMBL" id="JAVYJV010000003">
    <property type="protein sequence ID" value="KAK4376081.1"/>
    <property type="molecule type" value="Genomic_DNA"/>
</dbReference>
<evidence type="ECO:0000256" key="1">
    <source>
        <dbReference type="SAM" id="MobiDB-lite"/>
    </source>
</evidence>
<dbReference type="AlphaFoldDB" id="A0AAE1SUJ6"/>
<sequence length="178" mass="19822">MDEEKWTINFSELPQETVIDDVVESQVPTESGPSVHGSEFEALKKEVVSKDFQSLDKKDGGGRISEVFLDELVAGIDKFSVLGTSTTKIPTLENFELPSYNESQIVALEMKTSVVITSEQEARNRTLGHGKSPFTDFSSTSSSTDTSPTYFHIEHPFTNYIGFAINNELTVEFEAWVK</sequence>
<feature type="compositionally biased region" description="Low complexity" evidence="1">
    <location>
        <begin position="132"/>
        <end position="145"/>
    </location>
</feature>
<feature type="region of interest" description="Disordered" evidence="1">
    <location>
        <begin position="125"/>
        <end position="145"/>
    </location>
</feature>
<gene>
    <name evidence="2" type="ORF">RND71_006758</name>
</gene>
<protein>
    <submittedName>
        <fullName evidence="2">Uncharacterized protein</fullName>
    </submittedName>
</protein>
<name>A0AAE1SUJ6_9SOLA</name>
<dbReference type="Proteomes" id="UP001291623">
    <property type="component" value="Unassembled WGS sequence"/>
</dbReference>
<organism evidence="2 3">
    <name type="scientific">Anisodus tanguticus</name>
    <dbReference type="NCBI Taxonomy" id="243964"/>
    <lineage>
        <taxon>Eukaryota</taxon>
        <taxon>Viridiplantae</taxon>
        <taxon>Streptophyta</taxon>
        <taxon>Embryophyta</taxon>
        <taxon>Tracheophyta</taxon>
        <taxon>Spermatophyta</taxon>
        <taxon>Magnoliopsida</taxon>
        <taxon>eudicotyledons</taxon>
        <taxon>Gunneridae</taxon>
        <taxon>Pentapetalae</taxon>
        <taxon>asterids</taxon>
        <taxon>lamiids</taxon>
        <taxon>Solanales</taxon>
        <taxon>Solanaceae</taxon>
        <taxon>Solanoideae</taxon>
        <taxon>Hyoscyameae</taxon>
        <taxon>Anisodus</taxon>
    </lineage>
</organism>
<proteinExistence type="predicted"/>